<sequence>MGASFQHAVPLIYEQYKTDKRQHFKGFKIYTRYGYFIGKPMDNEKYTEREHINTISCEKRITKKGFYFQFVLINIFPQEPYLDA</sequence>
<dbReference type="EMBL" id="JMIY01000003">
    <property type="protein sequence ID" value="KCZ72041.1"/>
    <property type="molecule type" value="Genomic_DNA"/>
</dbReference>
<evidence type="ECO:0000313" key="2">
    <source>
        <dbReference type="Proteomes" id="UP000027153"/>
    </source>
</evidence>
<organism evidence="1 2">
    <name type="scientific">Candidatus Methanoperedens nitratireducens</name>
    <dbReference type="NCBI Taxonomy" id="1392998"/>
    <lineage>
        <taxon>Archaea</taxon>
        <taxon>Methanobacteriati</taxon>
        <taxon>Methanobacteriota</taxon>
        <taxon>Stenosarchaea group</taxon>
        <taxon>Methanomicrobia</taxon>
        <taxon>Methanosarcinales</taxon>
        <taxon>ANME-2 cluster</taxon>
        <taxon>Candidatus Methanoperedentaceae</taxon>
        <taxon>Candidatus Methanoperedens</taxon>
    </lineage>
</organism>
<gene>
    <name evidence="1" type="ORF">ANME2D_01442</name>
</gene>
<evidence type="ECO:0000313" key="1">
    <source>
        <dbReference type="EMBL" id="KCZ72041.1"/>
    </source>
</evidence>
<proteinExistence type="predicted"/>
<dbReference type="AlphaFoldDB" id="A0A062UYN6"/>
<dbReference type="Proteomes" id="UP000027153">
    <property type="component" value="Unassembled WGS sequence"/>
</dbReference>
<name>A0A062UYN6_9EURY</name>
<keyword evidence="2" id="KW-1185">Reference proteome</keyword>
<reference evidence="1 2" key="1">
    <citation type="journal article" date="2013" name="Nature">
        <title>Anaerobic oxidation of methane coupled to nitrate reduction in a novel archaeal lineage.</title>
        <authorList>
            <person name="Haroon M.F."/>
            <person name="Hu S."/>
            <person name="Shi Y."/>
            <person name="Imelfort M."/>
            <person name="Keller J."/>
            <person name="Hugenholtz P."/>
            <person name="Yuan Z."/>
            <person name="Tyson G.W."/>
        </authorList>
    </citation>
    <scope>NUCLEOTIDE SEQUENCE [LARGE SCALE GENOMIC DNA]</scope>
    <source>
        <strain evidence="1 2">ANME-2d</strain>
    </source>
</reference>
<accession>A0A062UYN6</accession>
<comment type="caution">
    <text evidence="1">The sequence shown here is derived from an EMBL/GenBank/DDBJ whole genome shotgun (WGS) entry which is preliminary data.</text>
</comment>
<protein>
    <submittedName>
        <fullName evidence="1">Uncharacterized protein</fullName>
    </submittedName>
</protein>